<accession>A0ACB5UN60</accession>
<evidence type="ECO:0000313" key="2">
    <source>
        <dbReference type="Proteomes" id="UP001374599"/>
    </source>
</evidence>
<dbReference type="EMBL" id="BTPU01000058">
    <property type="protein sequence ID" value="GMQ63980.1"/>
    <property type="molecule type" value="Genomic_DNA"/>
</dbReference>
<keyword evidence="2" id="KW-1185">Reference proteome</keyword>
<protein>
    <submittedName>
        <fullName evidence="1">Uncharacterized protein</fullName>
    </submittedName>
</protein>
<gene>
    <name evidence="1" type="ORF">AN2V17_32170</name>
</gene>
<name>A0ACB5UN60_9FIRM</name>
<proteinExistence type="predicted"/>
<comment type="caution">
    <text evidence="1">The sequence shown here is derived from an EMBL/GenBank/DDBJ whole genome shotgun (WGS) entry which is preliminary data.</text>
</comment>
<sequence length="249" mass="29146">MKQKIFLDLTPLLDVVLILLFAFMLNINAASSEKDSKLNGEQELNNELQSTIDEKDKQITDLQNNILDLQKEVDNLNDNIDEMFFDIANERDTLLNVSENLAKWFSNNEEALEDIADSEDIDKLIDDNSILKQLHKYETISKRYFFIDIKLKSTQNKLFINEQDMSTYITLEEIDSKEGRSNKKEQIKDIIEKVIDDREGGYTFILITLSEEDHVYRYAFNLVWDAIKDIQQKHGTDKIFKTKYVLTID</sequence>
<organism evidence="1 2">
    <name type="scientific">Vallitalea maricola</name>
    <dbReference type="NCBI Taxonomy" id="3074433"/>
    <lineage>
        <taxon>Bacteria</taxon>
        <taxon>Bacillati</taxon>
        <taxon>Bacillota</taxon>
        <taxon>Clostridia</taxon>
        <taxon>Lachnospirales</taxon>
        <taxon>Vallitaleaceae</taxon>
        <taxon>Vallitalea</taxon>
    </lineage>
</organism>
<evidence type="ECO:0000313" key="1">
    <source>
        <dbReference type="EMBL" id="GMQ63980.1"/>
    </source>
</evidence>
<dbReference type="Proteomes" id="UP001374599">
    <property type="component" value="Unassembled WGS sequence"/>
</dbReference>
<reference evidence="1" key="1">
    <citation type="submission" date="2023-09" db="EMBL/GenBank/DDBJ databases">
        <title>Vallitalea sediminicola and Vallitalea maricola sp. nov., anaerobic bacteria isolated from marine sediment.</title>
        <authorList>
            <person name="Hirano S."/>
            <person name="Maeda A."/>
            <person name="Terahara T."/>
            <person name="Mori K."/>
            <person name="Hamada M."/>
            <person name="Matsumoto R."/>
            <person name="Kobayashi T."/>
        </authorList>
    </citation>
    <scope>NUCLEOTIDE SEQUENCE</scope>
    <source>
        <strain evidence="1">AN17-2</strain>
    </source>
</reference>